<evidence type="ECO:0000313" key="16">
    <source>
        <dbReference type="EMBL" id="AUB80906.1"/>
    </source>
</evidence>
<proteinExistence type="inferred from homology"/>
<dbReference type="GO" id="GO:0046872">
    <property type="term" value="F:metal ion binding"/>
    <property type="evidence" value="ECO:0007669"/>
    <property type="project" value="UniProtKB-UniRule"/>
</dbReference>
<keyword evidence="8" id="KW-0411">Iron-sulfur</keyword>
<dbReference type="AlphaFoldDB" id="A0A2K8U5P2"/>
<keyword evidence="11 14" id="KW-0464">Manganese</keyword>
<evidence type="ECO:0000256" key="9">
    <source>
        <dbReference type="ARBA" id="ARBA00023118"/>
    </source>
</evidence>
<feature type="domain" description="DUF83" evidence="15">
    <location>
        <begin position="30"/>
        <end position="224"/>
    </location>
</feature>
<dbReference type="Pfam" id="PF01930">
    <property type="entry name" value="Cas_Cas4"/>
    <property type="match status" value="1"/>
</dbReference>
<comment type="subunit">
    <text evidence="13 14">Homodimer, forms a heterotetramer with a Cas2 homodimer.</text>
</comment>
<dbReference type="RefSeq" id="WP_100918686.1">
    <property type="nucleotide sequence ID" value="NZ_CP020370.1"/>
</dbReference>
<dbReference type="GO" id="GO:0003677">
    <property type="term" value="F:DNA binding"/>
    <property type="evidence" value="ECO:0007669"/>
    <property type="project" value="UniProtKB-KW"/>
</dbReference>
<organism evidence="16 17">
    <name type="scientific">Candidatus Thiodictyon syntrophicum</name>
    <dbReference type="NCBI Taxonomy" id="1166950"/>
    <lineage>
        <taxon>Bacteria</taxon>
        <taxon>Pseudomonadati</taxon>
        <taxon>Pseudomonadota</taxon>
        <taxon>Gammaproteobacteria</taxon>
        <taxon>Chromatiales</taxon>
        <taxon>Chromatiaceae</taxon>
        <taxon>Thiodictyon</taxon>
    </lineage>
</organism>
<dbReference type="CDD" id="cd09634">
    <property type="entry name" value="Cas1_I-II-III"/>
    <property type="match status" value="1"/>
</dbReference>
<keyword evidence="10 14" id="KW-0238">DNA-binding</keyword>
<keyword evidence="17" id="KW-1185">Reference proteome</keyword>
<dbReference type="InterPro" id="IPR042206">
    <property type="entry name" value="CRISPR-assoc_Cas1_C"/>
</dbReference>
<dbReference type="KEGG" id="tsy:THSYN_08050"/>
<feature type="binding site" evidence="14">
    <location>
        <position position="403"/>
    </location>
    <ligand>
        <name>Mn(2+)</name>
        <dbReference type="ChEBI" id="CHEBI:29035"/>
    </ligand>
</feature>
<evidence type="ECO:0000256" key="7">
    <source>
        <dbReference type="ARBA" id="ARBA00023004"/>
    </source>
</evidence>
<feature type="binding site" evidence="14">
    <location>
        <position position="475"/>
    </location>
    <ligand>
        <name>Mn(2+)</name>
        <dbReference type="ChEBI" id="CHEBI:29035"/>
    </ligand>
</feature>
<evidence type="ECO:0000256" key="14">
    <source>
        <dbReference type="HAMAP-Rule" id="MF_01470"/>
    </source>
</evidence>
<keyword evidence="5" id="KW-0269">Exonuclease</keyword>
<dbReference type="InterPro" id="IPR011604">
    <property type="entry name" value="PDDEXK-like_dom_sf"/>
</dbReference>
<dbReference type="PANTHER" id="PTHR34353">
    <property type="entry name" value="CRISPR-ASSOCIATED ENDONUCLEASE CAS1 1"/>
    <property type="match status" value="1"/>
</dbReference>
<gene>
    <name evidence="14" type="primary">cas1</name>
    <name evidence="16" type="ORF">THSYN_08050</name>
</gene>
<dbReference type="OrthoDB" id="9803119at2"/>
<dbReference type="NCBIfam" id="TIGR00372">
    <property type="entry name" value="cas4"/>
    <property type="match status" value="1"/>
</dbReference>
<evidence type="ECO:0000313" key="17">
    <source>
        <dbReference type="Proteomes" id="UP000232638"/>
    </source>
</evidence>
<evidence type="ECO:0000256" key="11">
    <source>
        <dbReference type="ARBA" id="ARBA00023211"/>
    </source>
</evidence>
<dbReference type="Pfam" id="PF01867">
    <property type="entry name" value="Cas_Cas1"/>
    <property type="match status" value="1"/>
</dbReference>
<dbReference type="EC" id="3.1.-.-" evidence="14"/>
<dbReference type="EMBL" id="CP020370">
    <property type="protein sequence ID" value="AUB80906.1"/>
    <property type="molecule type" value="Genomic_DNA"/>
</dbReference>
<feature type="binding site" evidence="14">
    <location>
        <position position="490"/>
    </location>
    <ligand>
        <name>Mn(2+)</name>
        <dbReference type="ChEBI" id="CHEBI:29035"/>
    </ligand>
</feature>
<keyword evidence="2 14" id="KW-0479">Metal-binding</keyword>
<dbReference type="HAMAP" id="MF_01470">
    <property type="entry name" value="Cas1"/>
    <property type="match status" value="1"/>
</dbReference>
<comment type="catalytic activity">
    <reaction evidence="12">
        <text>exonucleolytic cleavage in the 5'- to 3'-direction to yield nucleoside 3'-phosphates.</text>
        <dbReference type="EC" id="3.1.12.1"/>
    </reaction>
</comment>
<evidence type="ECO:0000256" key="12">
    <source>
        <dbReference type="ARBA" id="ARBA00033996"/>
    </source>
</evidence>
<dbReference type="GO" id="GO:0051536">
    <property type="term" value="F:iron-sulfur cluster binding"/>
    <property type="evidence" value="ECO:0007669"/>
    <property type="project" value="UniProtKB-KW"/>
</dbReference>
<keyword evidence="3 14" id="KW-0255">Endonuclease</keyword>
<dbReference type="GO" id="GO:0004519">
    <property type="term" value="F:endonuclease activity"/>
    <property type="evidence" value="ECO:0007669"/>
    <property type="project" value="UniProtKB-UniRule"/>
</dbReference>
<evidence type="ECO:0000256" key="2">
    <source>
        <dbReference type="ARBA" id="ARBA00022723"/>
    </source>
</evidence>
<sequence>MAHEEHAEQLDLELPFPEMVRDVPLLPARMINEYCYCPRLAYLEWVQGEWEDSSDTVEGRHIHRRVDKPGGKLPTAAALAKPKAAADEGETMEKIHARSITLSSSRLGLIARLDLLEGEGLRVTPVDYKRGKRPHVPHGAYDPERVQLCVQGMILAEHGYQCEGGVLYFAASRERVNVPFTDELRQLTRKAIDGLRFVAAGGTIPAPLEDSPKCPHCSLVGICLPDEISFFRGADIAPRPLVVGLDSSLPVYVQAFHAKVAKAGECLEIFIDDDKVQTVRLIDCSQLAVFGNVYVTTPALNELMSRGITISWHSHGGWFLGHTIGTGHKNIELRRAQFRAADDHGFCLRLAKGLIDAKIRNARTLLRRNWKTGEAPAELLEAMSGDTRRLTRAPDLETLLGVEGSAAARYFGNFSNLIKNTGDEEGFTFDFKTRTRRPPTDPVNAMLSYAYALLVRTWVVTLSAVGLDPYLGFYHQPRYGRPALALDLMEPFRPLIADSTVIQAINNGEVRPTDFVQAGGSVNLTNDGRKRFIGTFERRMALEITHPLFGYRVSYRRLLELQARLLARHLLGELPEYPNFTPR</sequence>
<dbReference type="InterPro" id="IPR013343">
    <property type="entry name" value="CRISPR-assoc_prot_Cas4"/>
</dbReference>
<dbReference type="Gene3D" id="3.100.10.20">
    <property type="entry name" value="CRISPR-associated endonuclease Cas1, N-terminal domain"/>
    <property type="match status" value="1"/>
</dbReference>
<comment type="similarity">
    <text evidence="14">Belongs to the CRISPR-associated endonuclease Cas1 family.</text>
</comment>
<evidence type="ECO:0000256" key="4">
    <source>
        <dbReference type="ARBA" id="ARBA00022801"/>
    </source>
</evidence>
<keyword evidence="1 14" id="KW-0540">Nuclease</keyword>
<evidence type="ECO:0000256" key="3">
    <source>
        <dbReference type="ARBA" id="ARBA00022759"/>
    </source>
</evidence>
<comment type="function">
    <text evidence="14">CRISPR (clustered regularly interspaced short palindromic repeat), is an adaptive immune system that provides protection against mobile genetic elements (viruses, transposable elements and conjugative plasmids). CRISPR clusters contain spacers, sequences complementary to antecedent mobile elements, and target invading nucleic acids. CRISPR clusters are transcribed and processed into CRISPR RNA (crRNA). Acts as a dsDNA endonuclease. Involved in the integration of spacer DNA into the CRISPR cassette.</text>
</comment>
<keyword evidence="9 14" id="KW-0051">Antiviral defense</keyword>
<reference evidence="16 17" key="1">
    <citation type="submission" date="2017-03" db="EMBL/GenBank/DDBJ databases">
        <title>Complete genome sequence of Candidatus 'Thiodictyon syntrophicum' sp. nov. strain Cad16T, a photolithoautotroph purple sulfur bacterium isolated from an alpine meromictic lake.</title>
        <authorList>
            <person name="Luedin S.M."/>
            <person name="Pothier J.F."/>
            <person name="Danza F."/>
            <person name="Storelli N."/>
            <person name="Wittwer M."/>
            <person name="Tonolla M."/>
        </authorList>
    </citation>
    <scope>NUCLEOTIDE SEQUENCE [LARGE SCALE GENOMIC DNA]</scope>
    <source>
        <strain evidence="16 17">Cad16T</strain>
    </source>
</reference>
<dbReference type="Gene3D" id="3.90.320.10">
    <property type="match status" value="1"/>
</dbReference>
<evidence type="ECO:0000256" key="8">
    <source>
        <dbReference type="ARBA" id="ARBA00023014"/>
    </source>
</evidence>
<dbReference type="GO" id="GO:0004527">
    <property type="term" value="F:exonuclease activity"/>
    <property type="evidence" value="ECO:0007669"/>
    <property type="project" value="UniProtKB-KW"/>
</dbReference>
<dbReference type="InterPro" id="IPR042211">
    <property type="entry name" value="CRISPR-assoc_Cas1_N"/>
</dbReference>
<keyword evidence="7" id="KW-0408">Iron</keyword>
<dbReference type="Proteomes" id="UP000232638">
    <property type="component" value="Chromosome"/>
</dbReference>
<evidence type="ECO:0000256" key="5">
    <source>
        <dbReference type="ARBA" id="ARBA00022839"/>
    </source>
</evidence>
<dbReference type="InterPro" id="IPR002729">
    <property type="entry name" value="CRISPR-assoc_Cas1"/>
</dbReference>
<dbReference type="GO" id="GO:0043571">
    <property type="term" value="P:maintenance of CRISPR repeat elements"/>
    <property type="evidence" value="ECO:0007669"/>
    <property type="project" value="UniProtKB-UniRule"/>
</dbReference>
<evidence type="ECO:0000259" key="15">
    <source>
        <dbReference type="Pfam" id="PF01930"/>
    </source>
</evidence>
<dbReference type="GO" id="GO:0051607">
    <property type="term" value="P:defense response to virus"/>
    <property type="evidence" value="ECO:0007669"/>
    <property type="project" value="UniProtKB-UniRule"/>
</dbReference>
<dbReference type="InterPro" id="IPR050646">
    <property type="entry name" value="Cas1"/>
</dbReference>
<dbReference type="InterPro" id="IPR022765">
    <property type="entry name" value="Dna2/Cas4_DUF83"/>
</dbReference>
<protein>
    <recommendedName>
        <fullName evidence="14">CRISPR-associated endonuclease Cas1</fullName>
        <ecNumber evidence="14">3.1.-.-</ecNumber>
    </recommendedName>
</protein>
<evidence type="ECO:0000256" key="1">
    <source>
        <dbReference type="ARBA" id="ARBA00022722"/>
    </source>
</evidence>
<evidence type="ECO:0000256" key="10">
    <source>
        <dbReference type="ARBA" id="ARBA00023125"/>
    </source>
</evidence>
<comment type="cofactor">
    <cofactor evidence="14">
        <name>Mg(2+)</name>
        <dbReference type="ChEBI" id="CHEBI:18420"/>
    </cofactor>
    <cofactor evidence="14">
        <name>Mn(2+)</name>
        <dbReference type="ChEBI" id="CHEBI:29035"/>
    </cofactor>
</comment>
<name>A0A2K8U5P2_9GAMM</name>
<dbReference type="NCBIfam" id="TIGR00287">
    <property type="entry name" value="cas1"/>
    <property type="match status" value="1"/>
</dbReference>
<accession>A0A2K8U5P2</accession>
<dbReference type="Gene3D" id="1.20.120.920">
    <property type="entry name" value="CRISPR-associated endonuclease Cas1, C-terminal domain"/>
    <property type="match status" value="1"/>
</dbReference>
<keyword evidence="4 14" id="KW-0378">Hydrolase</keyword>
<keyword evidence="6 14" id="KW-0460">Magnesium</keyword>
<evidence type="ECO:0000256" key="6">
    <source>
        <dbReference type="ARBA" id="ARBA00022842"/>
    </source>
</evidence>
<dbReference type="PANTHER" id="PTHR34353:SF2">
    <property type="entry name" value="CRISPR-ASSOCIATED ENDONUCLEASE CAS1 1"/>
    <property type="match status" value="1"/>
</dbReference>
<evidence type="ECO:0000256" key="13">
    <source>
        <dbReference type="ARBA" id="ARBA00038592"/>
    </source>
</evidence>